<reference evidence="1" key="1">
    <citation type="journal article" date="2023" name="Mol. Phylogenet. Evol.">
        <title>Genome-scale phylogeny and comparative genomics of the fungal order Sordariales.</title>
        <authorList>
            <person name="Hensen N."/>
            <person name="Bonometti L."/>
            <person name="Westerberg I."/>
            <person name="Brannstrom I.O."/>
            <person name="Guillou S."/>
            <person name="Cros-Aarteil S."/>
            <person name="Calhoun S."/>
            <person name="Haridas S."/>
            <person name="Kuo A."/>
            <person name="Mondo S."/>
            <person name="Pangilinan J."/>
            <person name="Riley R."/>
            <person name="LaButti K."/>
            <person name="Andreopoulos B."/>
            <person name="Lipzen A."/>
            <person name="Chen C."/>
            <person name="Yan M."/>
            <person name="Daum C."/>
            <person name="Ng V."/>
            <person name="Clum A."/>
            <person name="Steindorff A."/>
            <person name="Ohm R.A."/>
            <person name="Martin F."/>
            <person name="Silar P."/>
            <person name="Natvig D.O."/>
            <person name="Lalanne C."/>
            <person name="Gautier V."/>
            <person name="Ament-Velasquez S.L."/>
            <person name="Kruys A."/>
            <person name="Hutchinson M.I."/>
            <person name="Powell A.J."/>
            <person name="Barry K."/>
            <person name="Miller A.N."/>
            <person name="Grigoriev I.V."/>
            <person name="Debuchy R."/>
            <person name="Gladieux P."/>
            <person name="Hiltunen Thoren M."/>
            <person name="Johannesson H."/>
        </authorList>
    </citation>
    <scope>NUCLEOTIDE SEQUENCE</scope>
    <source>
        <strain evidence="1">CBS 232.78</strain>
    </source>
</reference>
<dbReference type="PANTHER" id="PTHR43397">
    <property type="entry name" value="ERGOTHIONEINE BIOSYNTHESIS PROTEIN 1"/>
    <property type="match status" value="1"/>
</dbReference>
<dbReference type="InterPro" id="IPR051128">
    <property type="entry name" value="EgtD_Methyltrsf_superfamily"/>
</dbReference>
<dbReference type="InterPro" id="IPR042095">
    <property type="entry name" value="SUMF_sf"/>
</dbReference>
<name>A0AAE0U5C1_9PEZI</name>
<dbReference type="SUPFAM" id="SSF56436">
    <property type="entry name" value="C-type lectin-like"/>
    <property type="match status" value="1"/>
</dbReference>
<comment type="caution">
    <text evidence="1">The sequence shown here is derived from an EMBL/GenBank/DDBJ whole genome shotgun (WGS) entry which is preliminary data.</text>
</comment>
<dbReference type="PANTHER" id="PTHR43397:SF2">
    <property type="entry name" value="HISTIDINE-SPECIFIC METHYLTRANSFERASE SAM-DEPENDENT DOMAIN-CONTAINING PROTEIN"/>
    <property type="match status" value="1"/>
</dbReference>
<dbReference type="Proteomes" id="UP001285441">
    <property type="component" value="Unassembled WGS sequence"/>
</dbReference>
<dbReference type="Gene3D" id="3.90.1580.10">
    <property type="entry name" value="paralog of FGE (formylglycine-generating enzyme)"/>
    <property type="match status" value="1"/>
</dbReference>
<dbReference type="AlphaFoldDB" id="A0AAE0U5C1"/>
<dbReference type="InterPro" id="IPR016187">
    <property type="entry name" value="CTDL_fold"/>
</dbReference>
<dbReference type="EMBL" id="JAULSW010000002">
    <property type="protein sequence ID" value="KAK3391195.1"/>
    <property type="molecule type" value="Genomic_DNA"/>
</dbReference>
<accession>A0AAE0U5C1</accession>
<evidence type="ECO:0000313" key="2">
    <source>
        <dbReference type="Proteomes" id="UP001285441"/>
    </source>
</evidence>
<sequence length="203" mass="22957">MLEHRKKVKARIKFLYVSGEALTDRCIGRALWIGYEHEGLHLETFLYMSILGPNIKPPSGVPRPDFAMTVAKAISRRVENQWFRIPTQEFIIGHEDPESDEGLDRFFAWDSQREPYHVTVPTFEAQGRRVSVGEYAAYLVDPGLEGTIPVTWVVATSEVTAEVMQQLAVFFGFRARGTGCSRTTQHQYFYSSAGVALPGLLSW</sequence>
<proteinExistence type="predicted"/>
<gene>
    <name evidence="1" type="ORF">B0H63DRAFT_520389</name>
</gene>
<keyword evidence="2" id="KW-1185">Reference proteome</keyword>
<protein>
    <submittedName>
        <fullName evidence="1">Uncharacterized protein</fullName>
    </submittedName>
</protein>
<reference evidence="1" key="2">
    <citation type="submission" date="2023-06" db="EMBL/GenBank/DDBJ databases">
        <authorList>
            <consortium name="Lawrence Berkeley National Laboratory"/>
            <person name="Haridas S."/>
            <person name="Hensen N."/>
            <person name="Bonometti L."/>
            <person name="Westerberg I."/>
            <person name="Brannstrom I.O."/>
            <person name="Guillou S."/>
            <person name="Cros-Aarteil S."/>
            <person name="Calhoun S."/>
            <person name="Kuo A."/>
            <person name="Mondo S."/>
            <person name="Pangilinan J."/>
            <person name="Riley R."/>
            <person name="LaButti K."/>
            <person name="Andreopoulos B."/>
            <person name="Lipzen A."/>
            <person name="Chen C."/>
            <person name="Yanf M."/>
            <person name="Daum C."/>
            <person name="Ng V."/>
            <person name="Clum A."/>
            <person name="Steindorff A."/>
            <person name="Ohm R."/>
            <person name="Martin F."/>
            <person name="Silar P."/>
            <person name="Natvig D."/>
            <person name="Lalanne C."/>
            <person name="Gautier V."/>
            <person name="Ament-velasquez S.L."/>
            <person name="Kruys A."/>
            <person name="Hutchinson M.I."/>
            <person name="Powell A.J."/>
            <person name="Barry K."/>
            <person name="Miller A.N."/>
            <person name="Grigoriev I.V."/>
            <person name="Debuchy R."/>
            <person name="Gladieux P."/>
            <person name="Thoren M.H."/>
            <person name="Johannesson H."/>
        </authorList>
    </citation>
    <scope>NUCLEOTIDE SEQUENCE</scope>
    <source>
        <strain evidence="1">CBS 232.78</strain>
    </source>
</reference>
<organism evidence="1 2">
    <name type="scientific">Podospora didyma</name>
    <dbReference type="NCBI Taxonomy" id="330526"/>
    <lineage>
        <taxon>Eukaryota</taxon>
        <taxon>Fungi</taxon>
        <taxon>Dikarya</taxon>
        <taxon>Ascomycota</taxon>
        <taxon>Pezizomycotina</taxon>
        <taxon>Sordariomycetes</taxon>
        <taxon>Sordariomycetidae</taxon>
        <taxon>Sordariales</taxon>
        <taxon>Podosporaceae</taxon>
        <taxon>Podospora</taxon>
    </lineage>
</organism>
<evidence type="ECO:0000313" key="1">
    <source>
        <dbReference type="EMBL" id="KAK3391195.1"/>
    </source>
</evidence>